<proteinExistence type="predicted"/>
<feature type="region of interest" description="Disordered" evidence="1">
    <location>
        <begin position="397"/>
        <end position="472"/>
    </location>
</feature>
<dbReference type="EMBL" id="CACRXK020014942">
    <property type="protein sequence ID" value="CAB4027658.1"/>
    <property type="molecule type" value="Genomic_DNA"/>
</dbReference>
<organism evidence="2 3">
    <name type="scientific">Paramuricea clavata</name>
    <name type="common">Red gorgonian</name>
    <name type="synonym">Violescent sea-whip</name>
    <dbReference type="NCBI Taxonomy" id="317549"/>
    <lineage>
        <taxon>Eukaryota</taxon>
        <taxon>Metazoa</taxon>
        <taxon>Cnidaria</taxon>
        <taxon>Anthozoa</taxon>
        <taxon>Octocorallia</taxon>
        <taxon>Malacalcyonacea</taxon>
        <taxon>Plexauridae</taxon>
        <taxon>Paramuricea</taxon>
    </lineage>
</organism>
<dbReference type="Gene3D" id="3.60.10.10">
    <property type="entry name" value="Endonuclease/exonuclease/phosphatase"/>
    <property type="match status" value="1"/>
</dbReference>
<comment type="caution">
    <text evidence="2">The sequence shown here is derived from an EMBL/GenBank/DDBJ whole genome shotgun (WGS) entry which is preliminary data.</text>
</comment>
<dbReference type="InterPro" id="IPR005135">
    <property type="entry name" value="Endo/exonuclease/phosphatase"/>
</dbReference>
<feature type="compositionally biased region" description="Basic residues" evidence="1">
    <location>
        <begin position="433"/>
        <end position="450"/>
    </location>
</feature>
<evidence type="ECO:0000256" key="1">
    <source>
        <dbReference type="SAM" id="MobiDB-lite"/>
    </source>
</evidence>
<dbReference type="SUPFAM" id="SSF56219">
    <property type="entry name" value="DNase I-like"/>
    <property type="match status" value="1"/>
</dbReference>
<name>A0A7D9JE52_PARCT</name>
<accession>A0A7D9JE52</accession>
<dbReference type="InterPro" id="IPR036691">
    <property type="entry name" value="Endo/exonu/phosph_ase_sf"/>
</dbReference>
<reference evidence="2" key="1">
    <citation type="submission" date="2020-04" db="EMBL/GenBank/DDBJ databases">
        <authorList>
            <person name="Alioto T."/>
            <person name="Alioto T."/>
            <person name="Gomez Garrido J."/>
        </authorList>
    </citation>
    <scope>NUCLEOTIDE SEQUENCE</scope>
    <source>
        <strain evidence="2">A484AB</strain>
    </source>
</reference>
<dbReference type="AlphaFoldDB" id="A0A7D9JE52"/>
<sequence length="568" mass="63264">MQHNDREINLICIYAPTDDTQRRRFFETLGNITITTQYFIVAGDFNCIAELTLDKVGGNPARGLAGNEELMTWTNTLGLTNAWRAQHPKARKFTWSKPDQSIQTRIDRIFIPKELAEKADSNIVVCSLSDHKAVITTIPFPTEQPRGPGVWKLNNDLLTDFMYLHEINTFLDYWLTQQDSHDDIGECLVRGHPVVFKPISIFKWVNITCLSYGVPDEEITIAMAIYGPIKLIRNEQYSRVYTGVRNILMEVINDIPTCLRIAGHWCTVHYKGQKRPCFSCGKEGHFSSKFPDKHIQLPPTLPVIPTVAPTGVSEAGTSGEVETRHVLNDLLLQVSDGLVNGVTFNQPSINAALVSSQDQGIREVIDEEVSAVVQRVVLPESVLPVGEDADVHVGQEQSAGLSLASSEVEETPLEAHDDLPLGDNGSPRPSKLTSKRGCPRKWKPRSRSRSPLRDEATYQLSSSTDSRPEEFNGFSFESESVKSQVLSPSMCDDGDGGKSPDNIFASLTASDIWNSPLTQFPPNLPCDPQERIHFPTKPAASQASEESSFISLFLRLLILLPTDRNRRK</sequence>
<dbReference type="OrthoDB" id="8961218at2759"/>
<dbReference type="GO" id="GO:0003824">
    <property type="term" value="F:catalytic activity"/>
    <property type="evidence" value="ECO:0007669"/>
    <property type="project" value="InterPro"/>
</dbReference>
<dbReference type="Proteomes" id="UP001152795">
    <property type="component" value="Unassembled WGS sequence"/>
</dbReference>
<keyword evidence="3" id="KW-1185">Reference proteome</keyword>
<gene>
    <name evidence="2" type="ORF">PACLA_8A037315</name>
</gene>
<dbReference type="Pfam" id="PF14529">
    <property type="entry name" value="Exo_endo_phos_2"/>
    <property type="match status" value="1"/>
</dbReference>
<evidence type="ECO:0000313" key="2">
    <source>
        <dbReference type="EMBL" id="CAB4027658.1"/>
    </source>
</evidence>
<protein>
    <submittedName>
        <fullName evidence="2">Transposon TX1 uncharacterized 149 kDa</fullName>
    </submittedName>
</protein>
<evidence type="ECO:0000313" key="3">
    <source>
        <dbReference type="Proteomes" id="UP001152795"/>
    </source>
</evidence>